<comment type="subcellular location">
    <subcellularLocation>
        <location evidence="6">Golgi apparatus membrane</location>
        <topology evidence="6">Multi-pass membrane protein</topology>
    </subcellularLocation>
    <subcellularLocation>
        <location evidence="1">Membrane</location>
        <topology evidence="1">Multi-pass membrane protein</topology>
    </subcellularLocation>
</comment>
<proteinExistence type="inferred from homology"/>
<dbReference type="GO" id="GO:0006888">
    <property type="term" value="P:endoplasmic reticulum to Golgi vesicle-mediated transport"/>
    <property type="evidence" value="ECO:0007669"/>
    <property type="project" value="InterPro"/>
</dbReference>
<dbReference type="InterPro" id="IPR006977">
    <property type="entry name" value="Yip1_dom"/>
</dbReference>
<dbReference type="GO" id="GO:0000139">
    <property type="term" value="C:Golgi membrane"/>
    <property type="evidence" value="ECO:0007669"/>
    <property type="project" value="UniProtKB-SubCell"/>
</dbReference>
<keyword evidence="5 6" id="KW-0472">Membrane</keyword>
<feature type="compositionally biased region" description="Acidic residues" evidence="7">
    <location>
        <begin position="16"/>
        <end position="26"/>
    </location>
</feature>
<accession>A0A4S8MWD1</accession>
<dbReference type="Pfam" id="PF04893">
    <property type="entry name" value="Yip1"/>
    <property type="match status" value="1"/>
</dbReference>
<dbReference type="PANTHER" id="PTHR21236:SF1">
    <property type="entry name" value="PROTEIN YIPF6"/>
    <property type="match status" value="1"/>
</dbReference>
<protein>
    <recommendedName>
        <fullName evidence="6">Protein YIP</fullName>
    </recommendedName>
</protein>
<evidence type="ECO:0000256" key="6">
    <source>
        <dbReference type="RuleBase" id="RU361264"/>
    </source>
</evidence>
<evidence type="ECO:0000256" key="4">
    <source>
        <dbReference type="ARBA" id="ARBA00022989"/>
    </source>
</evidence>
<dbReference type="OrthoDB" id="411251at2759"/>
<feature type="transmembrane region" description="Helical" evidence="6">
    <location>
        <begin position="228"/>
        <end position="244"/>
    </location>
</feature>
<reference evidence="9 10" key="1">
    <citation type="journal article" date="2019" name="Nat. Ecol. Evol.">
        <title>Megaphylogeny resolves global patterns of mushroom evolution.</title>
        <authorList>
            <person name="Varga T."/>
            <person name="Krizsan K."/>
            <person name="Foldi C."/>
            <person name="Dima B."/>
            <person name="Sanchez-Garcia M."/>
            <person name="Sanchez-Ramirez S."/>
            <person name="Szollosi G.J."/>
            <person name="Szarkandi J.G."/>
            <person name="Papp V."/>
            <person name="Albert L."/>
            <person name="Andreopoulos W."/>
            <person name="Angelini C."/>
            <person name="Antonin V."/>
            <person name="Barry K.W."/>
            <person name="Bougher N.L."/>
            <person name="Buchanan P."/>
            <person name="Buyck B."/>
            <person name="Bense V."/>
            <person name="Catcheside P."/>
            <person name="Chovatia M."/>
            <person name="Cooper J."/>
            <person name="Damon W."/>
            <person name="Desjardin D."/>
            <person name="Finy P."/>
            <person name="Geml J."/>
            <person name="Haridas S."/>
            <person name="Hughes K."/>
            <person name="Justo A."/>
            <person name="Karasinski D."/>
            <person name="Kautmanova I."/>
            <person name="Kiss B."/>
            <person name="Kocsube S."/>
            <person name="Kotiranta H."/>
            <person name="LaButti K.M."/>
            <person name="Lechner B.E."/>
            <person name="Liimatainen K."/>
            <person name="Lipzen A."/>
            <person name="Lukacs Z."/>
            <person name="Mihaltcheva S."/>
            <person name="Morgado L.N."/>
            <person name="Niskanen T."/>
            <person name="Noordeloos M.E."/>
            <person name="Ohm R.A."/>
            <person name="Ortiz-Santana B."/>
            <person name="Ovrebo C."/>
            <person name="Racz N."/>
            <person name="Riley R."/>
            <person name="Savchenko A."/>
            <person name="Shiryaev A."/>
            <person name="Soop K."/>
            <person name="Spirin V."/>
            <person name="Szebenyi C."/>
            <person name="Tomsovsky M."/>
            <person name="Tulloss R.E."/>
            <person name="Uehling J."/>
            <person name="Grigoriev I.V."/>
            <person name="Vagvolgyi C."/>
            <person name="Papp T."/>
            <person name="Martin F.M."/>
            <person name="Miettinen O."/>
            <person name="Hibbett D.S."/>
            <person name="Nagy L.G."/>
        </authorList>
    </citation>
    <scope>NUCLEOTIDE SEQUENCE [LARGE SCALE GENOMIC DNA]</scope>
    <source>
        <strain evidence="9 10">CBS 962.96</strain>
    </source>
</reference>
<evidence type="ECO:0000256" key="7">
    <source>
        <dbReference type="SAM" id="MobiDB-lite"/>
    </source>
</evidence>
<evidence type="ECO:0000256" key="1">
    <source>
        <dbReference type="ARBA" id="ARBA00004141"/>
    </source>
</evidence>
<dbReference type="EMBL" id="ML179038">
    <property type="protein sequence ID" value="THV07341.1"/>
    <property type="molecule type" value="Genomic_DNA"/>
</dbReference>
<dbReference type="Proteomes" id="UP000297245">
    <property type="component" value="Unassembled WGS sequence"/>
</dbReference>
<feature type="region of interest" description="Disordered" evidence="7">
    <location>
        <begin position="1"/>
        <end position="87"/>
    </location>
</feature>
<feature type="transmembrane region" description="Helical" evidence="6">
    <location>
        <begin position="167"/>
        <end position="189"/>
    </location>
</feature>
<feature type="transmembrane region" description="Helical" evidence="6">
    <location>
        <begin position="201"/>
        <end position="222"/>
    </location>
</feature>
<gene>
    <name evidence="9" type="ORF">K435DRAFT_772685</name>
</gene>
<evidence type="ECO:0000313" key="9">
    <source>
        <dbReference type="EMBL" id="THV07341.1"/>
    </source>
</evidence>
<evidence type="ECO:0000256" key="5">
    <source>
        <dbReference type="ARBA" id="ARBA00023136"/>
    </source>
</evidence>
<evidence type="ECO:0000256" key="3">
    <source>
        <dbReference type="ARBA" id="ARBA00022692"/>
    </source>
</evidence>
<feature type="domain" description="Yip1" evidence="8">
    <location>
        <begin position="124"/>
        <end position="271"/>
    </location>
</feature>
<organism evidence="9 10">
    <name type="scientific">Dendrothele bispora (strain CBS 962.96)</name>
    <dbReference type="NCBI Taxonomy" id="1314807"/>
    <lineage>
        <taxon>Eukaryota</taxon>
        <taxon>Fungi</taxon>
        <taxon>Dikarya</taxon>
        <taxon>Basidiomycota</taxon>
        <taxon>Agaricomycotina</taxon>
        <taxon>Agaricomycetes</taxon>
        <taxon>Agaricomycetidae</taxon>
        <taxon>Agaricales</taxon>
        <taxon>Agaricales incertae sedis</taxon>
        <taxon>Dendrothele</taxon>
    </lineage>
</organism>
<keyword evidence="4 6" id="KW-1133">Transmembrane helix</keyword>
<dbReference type="AlphaFoldDB" id="A0A4S8MWD1"/>
<dbReference type="InterPro" id="IPR045231">
    <property type="entry name" value="Yip1/4-like"/>
</dbReference>
<dbReference type="PANTHER" id="PTHR21236">
    <property type="entry name" value="GOLGI MEMBRANE PROTEIN YIP1"/>
    <property type="match status" value="1"/>
</dbReference>
<feature type="transmembrane region" description="Helical" evidence="6">
    <location>
        <begin position="141"/>
        <end position="161"/>
    </location>
</feature>
<feature type="transmembrane region" description="Helical" evidence="6">
    <location>
        <begin position="256"/>
        <end position="274"/>
    </location>
</feature>
<evidence type="ECO:0000256" key="2">
    <source>
        <dbReference type="ARBA" id="ARBA00010596"/>
    </source>
</evidence>
<name>A0A4S8MWD1_DENBC</name>
<comment type="similarity">
    <text evidence="2 6">Belongs to the YIP1 family.</text>
</comment>
<evidence type="ECO:0000313" key="10">
    <source>
        <dbReference type="Proteomes" id="UP000297245"/>
    </source>
</evidence>
<feature type="compositionally biased region" description="Low complexity" evidence="7">
    <location>
        <begin position="68"/>
        <end position="78"/>
    </location>
</feature>
<dbReference type="GO" id="GO:0005802">
    <property type="term" value="C:trans-Golgi network"/>
    <property type="evidence" value="ECO:0007669"/>
    <property type="project" value="TreeGrafter"/>
</dbReference>
<evidence type="ECO:0000259" key="8">
    <source>
        <dbReference type="Pfam" id="PF04893"/>
    </source>
</evidence>
<keyword evidence="10" id="KW-1185">Reference proteome</keyword>
<keyword evidence="3 6" id="KW-0812">Transmembrane</keyword>
<sequence length="275" mass="29897">MDPRTPLTASSQFIQADDDDEFDEENIPGFSHPALGSQPGTPVVDKGKDRVRPEQLAPASNGGPSALSGNIGSSSGGNAPRSARQTVGGIRVETRYTGVDTLDEPVSTTIMRDLLSIYSKLIQVIYPRRASGREVLRDWDLWGPFLLCLLLGIMLSINAPASQALNVFTSVIVICSLGALTVTVQAKLLGGRVSFFQGLCVLGYCIAPLDIAALISCFVRIIYVRAPVALLAWGWCIWASINFLDGTRIEPQRILLAVYPLLLFYFILAWMILIQ</sequence>